<dbReference type="InterPro" id="IPR000700">
    <property type="entry name" value="PAS-assoc_C"/>
</dbReference>
<accession>A0A8J2VKX8</accession>
<dbReference type="Pfam" id="PF00990">
    <property type="entry name" value="GGDEF"/>
    <property type="match status" value="1"/>
</dbReference>
<dbReference type="InterPro" id="IPR029787">
    <property type="entry name" value="Nucleotide_cyclase"/>
</dbReference>
<dbReference type="SUPFAM" id="SSF141868">
    <property type="entry name" value="EAL domain-like"/>
    <property type="match status" value="1"/>
</dbReference>
<dbReference type="SMART" id="SM00052">
    <property type="entry name" value="EAL"/>
    <property type="match status" value="1"/>
</dbReference>
<dbReference type="InterPro" id="IPR000014">
    <property type="entry name" value="PAS"/>
</dbReference>
<proteinExistence type="predicted"/>
<dbReference type="NCBIfam" id="TIGR00229">
    <property type="entry name" value="sensory_box"/>
    <property type="match status" value="1"/>
</dbReference>
<reference evidence="4" key="1">
    <citation type="journal article" date="2014" name="Int. J. Syst. Evol. Microbiol.">
        <title>Complete genome sequence of Corynebacterium casei LMG S-19264T (=DSM 44701T), isolated from a smear-ripened cheese.</title>
        <authorList>
            <consortium name="US DOE Joint Genome Institute (JGI-PGF)"/>
            <person name="Walter F."/>
            <person name="Albersmeier A."/>
            <person name="Kalinowski J."/>
            <person name="Ruckert C."/>
        </authorList>
    </citation>
    <scope>NUCLEOTIDE SEQUENCE</scope>
    <source>
        <strain evidence="4">CGMCC 1.15371</strain>
    </source>
</reference>
<dbReference type="CDD" id="cd01949">
    <property type="entry name" value="GGDEF"/>
    <property type="match status" value="1"/>
</dbReference>
<dbReference type="Gene3D" id="3.30.70.270">
    <property type="match status" value="1"/>
</dbReference>
<feature type="domain" description="EAL" evidence="2">
    <location>
        <begin position="415"/>
        <end position="666"/>
    </location>
</feature>
<keyword evidence="5" id="KW-1185">Reference proteome</keyword>
<dbReference type="InterPro" id="IPR001633">
    <property type="entry name" value="EAL_dom"/>
</dbReference>
<dbReference type="Pfam" id="PF08447">
    <property type="entry name" value="PAS_3"/>
    <property type="match status" value="1"/>
</dbReference>
<organism evidence="4 5">
    <name type="scientific">Pullulanibacillus camelliae</name>
    <dbReference type="NCBI Taxonomy" id="1707096"/>
    <lineage>
        <taxon>Bacteria</taxon>
        <taxon>Bacillati</taxon>
        <taxon>Bacillota</taxon>
        <taxon>Bacilli</taxon>
        <taxon>Bacillales</taxon>
        <taxon>Sporolactobacillaceae</taxon>
        <taxon>Pullulanibacillus</taxon>
    </lineage>
</organism>
<dbReference type="AlphaFoldDB" id="A0A8J2VKX8"/>
<dbReference type="InterPro" id="IPR000160">
    <property type="entry name" value="GGDEF_dom"/>
</dbReference>
<dbReference type="PANTHER" id="PTHR44757:SF2">
    <property type="entry name" value="BIOFILM ARCHITECTURE MAINTENANCE PROTEIN MBAA"/>
    <property type="match status" value="1"/>
</dbReference>
<dbReference type="CDD" id="cd01948">
    <property type="entry name" value="EAL"/>
    <property type="match status" value="1"/>
</dbReference>
<dbReference type="PROSITE" id="PS50883">
    <property type="entry name" value="EAL"/>
    <property type="match status" value="1"/>
</dbReference>
<evidence type="ECO:0000259" key="3">
    <source>
        <dbReference type="PROSITE" id="PS50887"/>
    </source>
</evidence>
<dbReference type="PROSITE" id="PS50113">
    <property type="entry name" value="PAC"/>
    <property type="match status" value="1"/>
</dbReference>
<dbReference type="EMBL" id="BMIR01000001">
    <property type="protein sequence ID" value="GGE29846.1"/>
    <property type="molecule type" value="Genomic_DNA"/>
</dbReference>
<sequence>MLLENFMPKTIGTCLFDKKGTCIMYTHSIEEMLGNPQHSSSSWQSELYKQLTGSMDGEARHKVKGITLHRTDGSVLELRVLTMSVHIDREHLGMLCAILPCEHVMEEPDILTFNFDRAKPILDMLNVAIWIYDAEKQQMLYVSRSIQDIYEVAYDVRAIDDWPSFVHPDDLEEVLADWQDVIQGQSIVQQFRITTAKGQMKWLRGHVSPIMASNDQLRYIIGFIEDVTEAHVLQDRLIHLAYYNELTELPNRHRGRQCINQKIEESERLGTTFALLNVNLDRIKRINTAFGHDIGDEVIKKISERMKGFADGLGQVYHINGDEFIITLDTKHAIEQYYHLAQQLMTTIEDPIFVKGYDIYTTTSIGICVYPIDGRDYDTLIRGAHIALNRAKDLGKSNAQLYSAAMAFDEEPMKLFELETDLRKAIKDEELFFVYQPRVDTKTQKIVAAEALIRWKHPNYGMISPGVFIPMAEKTQLINDIGEFVLDSVCRQIQIWQYQGVPLHPISVNLSAKNFLKADFVKYIKSKLEQYQVDPAWLEIEITESALLLPDEVVLQQINKIKDLGISLALDDYGTGYSSINYIKRYAIDCLKIDQSFIQRINENEEDAVIVRTIIDMGKGLKKRVVAEGVETEAQHQLLRAFGCDEIQGYYFYRPVSVEAIGQLFQ</sequence>
<dbReference type="InterPro" id="IPR043128">
    <property type="entry name" value="Rev_trsase/Diguanyl_cyclase"/>
</dbReference>
<comment type="caution">
    <text evidence="4">The sequence shown here is derived from an EMBL/GenBank/DDBJ whole genome shotgun (WGS) entry which is preliminary data.</text>
</comment>
<dbReference type="Gene3D" id="3.30.450.20">
    <property type="entry name" value="PAS domain"/>
    <property type="match status" value="1"/>
</dbReference>
<evidence type="ECO:0000313" key="4">
    <source>
        <dbReference type="EMBL" id="GGE29846.1"/>
    </source>
</evidence>
<gene>
    <name evidence="4" type="ORF">GCM10011391_05470</name>
</gene>
<dbReference type="NCBIfam" id="TIGR00254">
    <property type="entry name" value="GGDEF"/>
    <property type="match status" value="1"/>
</dbReference>
<dbReference type="SMART" id="SM00086">
    <property type="entry name" value="PAC"/>
    <property type="match status" value="1"/>
</dbReference>
<dbReference type="RefSeq" id="WP_188688644.1">
    <property type="nucleotide sequence ID" value="NZ_BMIR01000001.1"/>
</dbReference>
<dbReference type="CDD" id="cd00130">
    <property type="entry name" value="PAS"/>
    <property type="match status" value="1"/>
</dbReference>
<dbReference type="SUPFAM" id="SSF55785">
    <property type="entry name" value="PYP-like sensor domain (PAS domain)"/>
    <property type="match status" value="1"/>
</dbReference>
<dbReference type="PANTHER" id="PTHR44757">
    <property type="entry name" value="DIGUANYLATE CYCLASE DGCP"/>
    <property type="match status" value="1"/>
</dbReference>
<dbReference type="InterPro" id="IPR035919">
    <property type="entry name" value="EAL_sf"/>
</dbReference>
<evidence type="ECO:0000259" key="1">
    <source>
        <dbReference type="PROSITE" id="PS50113"/>
    </source>
</evidence>
<evidence type="ECO:0000259" key="2">
    <source>
        <dbReference type="PROSITE" id="PS50883"/>
    </source>
</evidence>
<name>A0A8J2VKX8_9BACL</name>
<dbReference type="Gene3D" id="3.20.20.450">
    <property type="entry name" value="EAL domain"/>
    <property type="match status" value="1"/>
</dbReference>
<dbReference type="Pfam" id="PF00563">
    <property type="entry name" value="EAL"/>
    <property type="match status" value="1"/>
</dbReference>
<feature type="domain" description="GGDEF" evidence="3">
    <location>
        <begin position="271"/>
        <end position="404"/>
    </location>
</feature>
<dbReference type="InterPro" id="IPR001610">
    <property type="entry name" value="PAC"/>
</dbReference>
<dbReference type="SMART" id="SM00267">
    <property type="entry name" value="GGDEF"/>
    <property type="match status" value="1"/>
</dbReference>
<dbReference type="Proteomes" id="UP000628775">
    <property type="component" value="Unassembled WGS sequence"/>
</dbReference>
<dbReference type="SUPFAM" id="SSF55073">
    <property type="entry name" value="Nucleotide cyclase"/>
    <property type="match status" value="1"/>
</dbReference>
<dbReference type="InterPro" id="IPR052155">
    <property type="entry name" value="Biofilm_reg_signaling"/>
</dbReference>
<evidence type="ECO:0000313" key="5">
    <source>
        <dbReference type="Proteomes" id="UP000628775"/>
    </source>
</evidence>
<dbReference type="InterPro" id="IPR013655">
    <property type="entry name" value="PAS_fold_3"/>
</dbReference>
<reference evidence="4" key="2">
    <citation type="submission" date="2020-09" db="EMBL/GenBank/DDBJ databases">
        <authorList>
            <person name="Sun Q."/>
            <person name="Zhou Y."/>
        </authorList>
    </citation>
    <scope>NUCLEOTIDE SEQUENCE</scope>
    <source>
        <strain evidence="4">CGMCC 1.15371</strain>
    </source>
</reference>
<dbReference type="InterPro" id="IPR035965">
    <property type="entry name" value="PAS-like_dom_sf"/>
</dbReference>
<dbReference type="PROSITE" id="PS50887">
    <property type="entry name" value="GGDEF"/>
    <property type="match status" value="1"/>
</dbReference>
<feature type="domain" description="PAC" evidence="1">
    <location>
        <begin position="187"/>
        <end position="239"/>
    </location>
</feature>
<evidence type="ECO:0008006" key="6">
    <source>
        <dbReference type="Google" id="ProtNLM"/>
    </source>
</evidence>
<protein>
    <recommendedName>
        <fullName evidence="6">EAL domain-containing protein</fullName>
    </recommendedName>
</protein>